<reference evidence="2 3" key="1">
    <citation type="journal article" date="2022" name="Front. Microbiol.">
        <title>Male-killing mechanisms vary between Spiroplasma species.</title>
        <authorList>
            <person name="Arai H."/>
            <person name="Inoue M."/>
            <person name="Kageyama D."/>
        </authorList>
    </citation>
    <scope>NUCLEOTIDE SEQUENCE [LARGE SCALE GENOMIC DNA]</scope>
    <source>
        <strain evidence="3">sHm</strain>
    </source>
</reference>
<keyword evidence="3" id="KW-1185">Reference proteome</keyword>
<keyword evidence="1" id="KW-0472">Membrane</keyword>
<feature type="transmembrane region" description="Helical" evidence="1">
    <location>
        <begin position="7"/>
        <end position="27"/>
    </location>
</feature>
<feature type="transmembrane region" description="Helical" evidence="1">
    <location>
        <begin position="39"/>
        <end position="56"/>
    </location>
</feature>
<keyword evidence="1" id="KW-1133">Transmembrane helix</keyword>
<organism evidence="2 3">
    <name type="scientific">Spiroplasma ixodetis</name>
    <dbReference type="NCBI Taxonomy" id="2141"/>
    <lineage>
        <taxon>Bacteria</taxon>
        <taxon>Bacillati</taxon>
        <taxon>Mycoplasmatota</taxon>
        <taxon>Mollicutes</taxon>
        <taxon>Entomoplasmatales</taxon>
        <taxon>Spiroplasmataceae</taxon>
        <taxon>Spiroplasma</taxon>
    </lineage>
</organism>
<proteinExistence type="predicted"/>
<sequence length="68" mass="7420">MPAGLSALLNMIGGVGQQLLNAFTYIFDWVFTTGDGGTLTNWPVLISIVFMVLVFIKQFVGHIIHGTH</sequence>
<name>A0ABM8BT16_9MOLU</name>
<evidence type="ECO:0000313" key="3">
    <source>
        <dbReference type="Proteomes" id="UP001163387"/>
    </source>
</evidence>
<evidence type="ECO:0000313" key="2">
    <source>
        <dbReference type="EMBL" id="BDT03000.1"/>
    </source>
</evidence>
<dbReference type="Proteomes" id="UP001163387">
    <property type="component" value="Chromosome"/>
</dbReference>
<evidence type="ECO:0000256" key="1">
    <source>
        <dbReference type="SAM" id="Phobius"/>
    </source>
</evidence>
<accession>A0ABM8BT16</accession>
<protein>
    <submittedName>
        <fullName evidence="2">Uncharacterized protein</fullName>
    </submittedName>
</protein>
<dbReference type="EMBL" id="AP026933">
    <property type="protein sequence ID" value="BDT03000.1"/>
    <property type="molecule type" value="Genomic_DNA"/>
</dbReference>
<dbReference type="RefSeq" id="WP_281749166.1">
    <property type="nucleotide sequence ID" value="NZ_AP026933.1"/>
</dbReference>
<keyword evidence="1" id="KW-0812">Transmembrane</keyword>
<gene>
    <name evidence="2" type="ORF">SHM_06460</name>
</gene>